<sequence>MLTLEFFDAKHGDAFLTRWGDGGDRAMLVDGGPTGLWEGSLRAALLPRLPRSGVGAPTLDAVMLSHVDDDHAAGLVRLLAEIRRARRDHKPDPISVRRLWFNAVEELVDRVDPDLSASVQPLLDDAHHDEAVAASYNQGREIRDAAEVLGLQGNQPFEAPLVCGAVTDLAGLAVTVVAPDQAALDALATKWRQAKKAKDPGVLAASYTDRSIPNLSSIVVHVEHGGRTALLTGDARGDRLLTGLEQSGLVAKGGGLHVDVFKLPHHGSINNMEPDLFERVTADHYVISADGVRHHHPNEETLEALVGARGSADKYTIHLTNEIPFAATKLADLQDGRAFATRTRAAAEPVIRVELS</sequence>
<reference evidence="3" key="1">
    <citation type="submission" date="2016-10" db="EMBL/GenBank/DDBJ databases">
        <authorList>
            <person name="Varghese N."/>
            <person name="Submissions S."/>
        </authorList>
    </citation>
    <scope>NUCLEOTIDE SEQUENCE [LARGE SCALE GENOMIC DNA]</scope>
    <source>
        <strain evidence="3">DSM 22329</strain>
    </source>
</reference>
<dbReference type="Gene3D" id="3.60.15.10">
    <property type="entry name" value="Ribonuclease Z/Hydroxyacylglutathione hydrolase-like"/>
    <property type="match status" value="1"/>
</dbReference>
<protein>
    <submittedName>
        <fullName evidence="2">Metal-dependent hydrolase, beta-lactamase superfamily II</fullName>
    </submittedName>
</protein>
<dbReference type="InterPro" id="IPR052159">
    <property type="entry name" value="Competence_DNA_uptake"/>
</dbReference>
<dbReference type="Proteomes" id="UP000199077">
    <property type="component" value="Chromosome I"/>
</dbReference>
<dbReference type="InterPro" id="IPR001279">
    <property type="entry name" value="Metallo-B-lactamas"/>
</dbReference>
<dbReference type="InterPro" id="IPR036866">
    <property type="entry name" value="RibonucZ/Hydroxyglut_hydro"/>
</dbReference>
<dbReference type="GO" id="GO:0016787">
    <property type="term" value="F:hydrolase activity"/>
    <property type="evidence" value="ECO:0007669"/>
    <property type="project" value="UniProtKB-KW"/>
</dbReference>
<proteinExistence type="predicted"/>
<evidence type="ECO:0000313" key="2">
    <source>
        <dbReference type="EMBL" id="SDP34663.1"/>
    </source>
</evidence>
<dbReference type="SUPFAM" id="SSF56281">
    <property type="entry name" value="Metallo-hydrolase/oxidoreductase"/>
    <property type="match status" value="1"/>
</dbReference>
<evidence type="ECO:0000259" key="1">
    <source>
        <dbReference type="Pfam" id="PF00753"/>
    </source>
</evidence>
<dbReference type="PANTHER" id="PTHR30619:SF1">
    <property type="entry name" value="RECOMBINATION PROTEIN 2"/>
    <property type="match status" value="1"/>
</dbReference>
<dbReference type="AlphaFoldDB" id="A0A1H0RZ03"/>
<keyword evidence="2" id="KW-0378">Hydrolase</keyword>
<dbReference type="OrthoDB" id="2971563at2"/>
<dbReference type="STRING" id="443156.SAMN04489867_2140"/>
<name>A0A1H0RZ03_9MICO</name>
<dbReference type="Pfam" id="PF00753">
    <property type="entry name" value="Lactamase_B"/>
    <property type="match status" value="1"/>
</dbReference>
<dbReference type="EMBL" id="LT629711">
    <property type="protein sequence ID" value="SDP34663.1"/>
    <property type="molecule type" value="Genomic_DNA"/>
</dbReference>
<organism evidence="2 3">
    <name type="scientific">Pedococcus dokdonensis</name>
    <dbReference type="NCBI Taxonomy" id="443156"/>
    <lineage>
        <taxon>Bacteria</taxon>
        <taxon>Bacillati</taxon>
        <taxon>Actinomycetota</taxon>
        <taxon>Actinomycetes</taxon>
        <taxon>Micrococcales</taxon>
        <taxon>Intrasporangiaceae</taxon>
        <taxon>Pedococcus</taxon>
    </lineage>
</organism>
<dbReference type="PANTHER" id="PTHR30619">
    <property type="entry name" value="DNA INTERNALIZATION/COMPETENCE PROTEIN COMEC/REC2"/>
    <property type="match status" value="1"/>
</dbReference>
<evidence type="ECO:0000313" key="3">
    <source>
        <dbReference type="Proteomes" id="UP000199077"/>
    </source>
</evidence>
<accession>A0A1H0RZ03</accession>
<feature type="domain" description="Metallo-beta-lactamase" evidence="1">
    <location>
        <begin position="22"/>
        <end position="81"/>
    </location>
</feature>
<keyword evidence="3" id="KW-1185">Reference proteome</keyword>
<gene>
    <name evidence="2" type="ORF">SAMN04489867_2140</name>
</gene>